<accession>A0AAE1A9X7</accession>
<proteinExistence type="predicted"/>
<dbReference type="AlphaFoldDB" id="A0AAE1A9X7"/>
<evidence type="ECO:0000313" key="1">
    <source>
        <dbReference type="EMBL" id="KAK3783708.1"/>
    </source>
</evidence>
<sequence length="73" mass="7992">MVRTLEVFKVPQRDEQATVLGTNMSVEVDPPSPSLYVVISPKGFLMDILRLSFSSLVISLLIGLSASRDDSPK</sequence>
<dbReference type="Proteomes" id="UP001283361">
    <property type="component" value="Unassembled WGS sequence"/>
</dbReference>
<comment type="caution">
    <text evidence="1">The sequence shown here is derived from an EMBL/GenBank/DDBJ whole genome shotgun (WGS) entry which is preliminary data.</text>
</comment>
<gene>
    <name evidence="1" type="ORF">RRG08_025331</name>
</gene>
<keyword evidence="2" id="KW-1185">Reference proteome</keyword>
<evidence type="ECO:0000313" key="2">
    <source>
        <dbReference type="Proteomes" id="UP001283361"/>
    </source>
</evidence>
<protein>
    <submittedName>
        <fullName evidence="1">Uncharacterized protein</fullName>
    </submittedName>
</protein>
<dbReference type="EMBL" id="JAWDGP010002360">
    <property type="protein sequence ID" value="KAK3783708.1"/>
    <property type="molecule type" value="Genomic_DNA"/>
</dbReference>
<reference evidence="1" key="1">
    <citation type="journal article" date="2023" name="G3 (Bethesda)">
        <title>A reference genome for the long-term kleptoplast-retaining sea slug Elysia crispata morphotype clarki.</title>
        <authorList>
            <person name="Eastman K.E."/>
            <person name="Pendleton A.L."/>
            <person name="Shaikh M.A."/>
            <person name="Suttiyut T."/>
            <person name="Ogas R."/>
            <person name="Tomko P."/>
            <person name="Gavelis G."/>
            <person name="Widhalm J.R."/>
            <person name="Wisecaver J.H."/>
        </authorList>
    </citation>
    <scope>NUCLEOTIDE SEQUENCE</scope>
    <source>
        <strain evidence="1">ECLA1</strain>
    </source>
</reference>
<name>A0AAE1A9X7_9GAST</name>
<organism evidence="1 2">
    <name type="scientific">Elysia crispata</name>
    <name type="common">lettuce slug</name>
    <dbReference type="NCBI Taxonomy" id="231223"/>
    <lineage>
        <taxon>Eukaryota</taxon>
        <taxon>Metazoa</taxon>
        <taxon>Spiralia</taxon>
        <taxon>Lophotrochozoa</taxon>
        <taxon>Mollusca</taxon>
        <taxon>Gastropoda</taxon>
        <taxon>Heterobranchia</taxon>
        <taxon>Euthyneura</taxon>
        <taxon>Panpulmonata</taxon>
        <taxon>Sacoglossa</taxon>
        <taxon>Placobranchoidea</taxon>
        <taxon>Plakobranchidae</taxon>
        <taxon>Elysia</taxon>
    </lineage>
</organism>